<dbReference type="Proteomes" id="UP001384579">
    <property type="component" value="Unassembled WGS sequence"/>
</dbReference>
<evidence type="ECO:0000313" key="2">
    <source>
        <dbReference type="EMBL" id="MEK0188211.1"/>
    </source>
</evidence>
<comment type="caution">
    <text evidence="2">The sequence shown here is derived from an EMBL/GenBank/DDBJ whole genome shotgun (WGS) entry which is preliminary data.</text>
</comment>
<gene>
    <name evidence="2" type="ORF">WMG39_25705</name>
</gene>
<evidence type="ECO:0000259" key="1">
    <source>
        <dbReference type="Pfam" id="PF05685"/>
    </source>
</evidence>
<dbReference type="InterPro" id="IPR012296">
    <property type="entry name" value="Nuclease_put_TT1808"/>
</dbReference>
<dbReference type="InterPro" id="IPR011335">
    <property type="entry name" value="Restrct_endonuc-II-like"/>
</dbReference>
<accession>A0ABU8YV83</accession>
<dbReference type="PANTHER" id="PTHR34107">
    <property type="entry name" value="SLL0198 PROTEIN-RELATED"/>
    <property type="match status" value="1"/>
</dbReference>
<dbReference type="Pfam" id="PF05685">
    <property type="entry name" value="Uma2"/>
    <property type="match status" value="1"/>
</dbReference>
<keyword evidence="3" id="KW-1185">Reference proteome</keyword>
<dbReference type="PANTHER" id="PTHR34107:SF4">
    <property type="entry name" value="SLL1222 PROTEIN"/>
    <property type="match status" value="1"/>
</dbReference>
<keyword evidence="2" id="KW-0540">Nuclease</keyword>
<name>A0ABU8YV83_9CYAN</name>
<organism evidence="2 3">
    <name type="scientific">Microcoleus anatoxicus PTRS2</name>
    <dbReference type="NCBI Taxonomy" id="2705321"/>
    <lineage>
        <taxon>Bacteria</taxon>
        <taxon>Bacillati</taxon>
        <taxon>Cyanobacteriota</taxon>
        <taxon>Cyanophyceae</taxon>
        <taxon>Oscillatoriophycideae</taxon>
        <taxon>Oscillatoriales</taxon>
        <taxon>Microcoleaceae</taxon>
        <taxon>Microcoleus</taxon>
        <taxon>Microcoleus anatoxicus</taxon>
    </lineage>
</organism>
<dbReference type="EMBL" id="JBBLXS010000546">
    <property type="protein sequence ID" value="MEK0188211.1"/>
    <property type="molecule type" value="Genomic_DNA"/>
</dbReference>
<sequence>MLATAALQDNLTIEDFMADPPDRMELVDGQLVEKNGMTLKTGKIQSRLSRYWGDYKDSSGQGGETYVEVPCRTNRQIRRPDVAYLTPELVAQFGNLATLPQSFPLIAEIVSPTDIAEDVFLKAQEYLESSCQEVWLVFPESRLIFLMNQNQIFTFRSGDTASTQQILIGFSIEVDRLLA</sequence>
<keyword evidence="2" id="KW-0255">Endonuclease</keyword>
<feature type="domain" description="Putative restriction endonuclease" evidence="1">
    <location>
        <begin position="18"/>
        <end position="174"/>
    </location>
</feature>
<evidence type="ECO:0000313" key="3">
    <source>
        <dbReference type="Proteomes" id="UP001384579"/>
    </source>
</evidence>
<dbReference type="SUPFAM" id="SSF52980">
    <property type="entry name" value="Restriction endonuclease-like"/>
    <property type="match status" value="1"/>
</dbReference>
<dbReference type="GO" id="GO:0004519">
    <property type="term" value="F:endonuclease activity"/>
    <property type="evidence" value="ECO:0007669"/>
    <property type="project" value="UniProtKB-KW"/>
</dbReference>
<protein>
    <submittedName>
        <fullName evidence="2">Uma2 family endonuclease</fullName>
    </submittedName>
</protein>
<keyword evidence="2" id="KW-0378">Hydrolase</keyword>
<dbReference type="Gene3D" id="3.90.1570.10">
    <property type="entry name" value="tt1808, chain A"/>
    <property type="match status" value="1"/>
</dbReference>
<dbReference type="CDD" id="cd06260">
    <property type="entry name" value="DUF820-like"/>
    <property type="match status" value="1"/>
</dbReference>
<proteinExistence type="predicted"/>
<reference evidence="2 3" key="1">
    <citation type="journal article" date="2020" name="Harmful Algae">
        <title>Molecular and morphological characterization of a novel dihydroanatoxin-a producing Microcoleus species (cyanobacteria) from the Russian River, California, USA.</title>
        <authorList>
            <person name="Conklin K.Y."/>
            <person name="Stancheva R."/>
            <person name="Otten T.G."/>
            <person name="Fadness R."/>
            <person name="Boyer G.L."/>
            <person name="Read B."/>
            <person name="Zhang X."/>
            <person name="Sheath R.G."/>
        </authorList>
    </citation>
    <scope>NUCLEOTIDE SEQUENCE [LARGE SCALE GENOMIC DNA]</scope>
    <source>
        <strain evidence="2 3">PTRS2</strain>
    </source>
</reference>
<dbReference type="InterPro" id="IPR008538">
    <property type="entry name" value="Uma2"/>
</dbReference>